<evidence type="ECO:0000313" key="2">
    <source>
        <dbReference type="EMBL" id="QDT71273.1"/>
    </source>
</evidence>
<dbReference type="EMBL" id="CP036339">
    <property type="protein sequence ID" value="QDT71273.1"/>
    <property type="molecule type" value="Genomic_DNA"/>
</dbReference>
<evidence type="ECO:0008006" key="4">
    <source>
        <dbReference type="Google" id="ProtNLM"/>
    </source>
</evidence>
<evidence type="ECO:0000256" key="1">
    <source>
        <dbReference type="SAM" id="MobiDB-lite"/>
    </source>
</evidence>
<dbReference type="SUPFAM" id="SSF54427">
    <property type="entry name" value="NTF2-like"/>
    <property type="match status" value="1"/>
</dbReference>
<feature type="region of interest" description="Disordered" evidence="1">
    <location>
        <begin position="174"/>
        <end position="209"/>
    </location>
</feature>
<keyword evidence="3" id="KW-1185">Reference proteome</keyword>
<organism evidence="2 3">
    <name type="scientific">Lacipirellula limnantheis</name>
    <dbReference type="NCBI Taxonomy" id="2528024"/>
    <lineage>
        <taxon>Bacteria</taxon>
        <taxon>Pseudomonadati</taxon>
        <taxon>Planctomycetota</taxon>
        <taxon>Planctomycetia</taxon>
        <taxon>Pirellulales</taxon>
        <taxon>Lacipirellulaceae</taxon>
        <taxon>Lacipirellula</taxon>
    </lineage>
</organism>
<reference evidence="2 3" key="1">
    <citation type="submission" date="2019-02" db="EMBL/GenBank/DDBJ databases">
        <title>Deep-cultivation of Planctomycetes and their phenomic and genomic characterization uncovers novel biology.</title>
        <authorList>
            <person name="Wiegand S."/>
            <person name="Jogler M."/>
            <person name="Boedeker C."/>
            <person name="Pinto D."/>
            <person name="Vollmers J."/>
            <person name="Rivas-Marin E."/>
            <person name="Kohn T."/>
            <person name="Peeters S.H."/>
            <person name="Heuer A."/>
            <person name="Rast P."/>
            <person name="Oberbeckmann S."/>
            <person name="Bunk B."/>
            <person name="Jeske O."/>
            <person name="Meyerdierks A."/>
            <person name="Storesund J.E."/>
            <person name="Kallscheuer N."/>
            <person name="Luecker S."/>
            <person name="Lage O.M."/>
            <person name="Pohl T."/>
            <person name="Merkel B.J."/>
            <person name="Hornburger P."/>
            <person name="Mueller R.-W."/>
            <person name="Bruemmer F."/>
            <person name="Labrenz M."/>
            <person name="Spormann A.M."/>
            <person name="Op den Camp H."/>
            <person name="Overmann J."/>
            <person name="Amann R."/>
            <person name="Jetten M.S.M."/>
            <person name="Mascher T."/>
            <person name="Medema M.H."/>
            <person name="Devos D.P."/>
            <person name="Kaster A.-K."/>
            <person name="Ovreas L."/>
            <person name="Rohde M."/>
            <person name="Galperin M.Y."/>
            <person name="Jogler C."/>
        </authorList>
    </citation>
    <scope>NUCLEOTIDE SEQUENCE [LARGE SCALE GENOMIC DNA]</scope>
    <source>
        <strain evidence="2 3">I41</strain>
    </source>
</reference>
<protein>
    <recommendedName>
        <fullName evidence="4">DUF3828 domain-containing protein</fullName>
    </recommendedName>
</protein>
<dbReference type="Proteomes" id="UP000317909">
    <property type="component" value="Chromosome"/>
</dbReference>
<dbReference type="KEGG" id="llh:I41_04290"/>
<name>A0A517TSC4_9BACT</name>
<feature type="compositionally biased region" description="Low complexity" evidence="1">
    <location>
        <begin position="24"/>
        <end position="45"/>
    </location>
</feature>
<dbReference type="RefSeq" id="WP_210421092.1">
    <property type="nucleotide sequence ID" value="NZ_CP036339.1"/>
</dbReference>
<feature type="compositionally biased region" description="Low complexity" evidence="1">
    <location>
        <begin position="187"/>
        <end position="199"/>
    </location>
</feature>
<accession>A0A517TSC4</accession>
<dbReference type="InterPro" id="IPR032710">
    <property type="entry name" value="NTF2-like_dom_sf"/>
</dbReference>
<evidence type="ECO:0000313" key="3">
    <source>
        <dbReference type="Proteomes" id="UP000317909"/>
    </source>
</evidence>
<feature type="region of interest" description="Disordered" evidence="1">
    <location>
        <begin position="24"/>
        <end position="47"/>
    </location>
</feature>
<sequence>MRIAKWAAVAAIGFSVGCGGSDAPAPSASNGAASGNAAAAPGPSGEIPSDPVGRVVYDFLESVRVGQGENAAAKLLTPLALQKIQEQDLNIAPPGSPTARFKVTHVEMLEGDRAVVESTWSDVDADGKQYQEPIYCALRICDGQWRIHGMAQYMGEGQQPMVIDFENLDALIEQQPAPQNVPSDQLVAPAAEQPAASVATDPFNQPAQR</sequence>
<gene>
    <name evidence="2" type="ORF">I41_04290</name>
</gene>
<dbReference type="AlphaFoldDB" id="A0A517TSC4"/>
<dbReference type="PROSITE" id="PS51257">
    <property type="entry name" value="PROKAR_LIPOPROTEIN"/>
    <property type="match status" value="1"/>
</dbReference>
<proteinExistence type="predicted"/>